<comment type="similarity">
    <text evidence="2">Belongs to the FAD-binding monooxygenase family.</text>
</comment>
<accession>A0A914QC80</accession>
<dbReference type="PANTHER" id="PTHR43098">
    <property type="entry name" value="L-ORNITHINE N(5)-MONOOXYGENASE-RELATED"/>
    <property type="match status" value="1"/>
</dbReference>
<evidence type="ECO:0000313" key="8">
    <source>
        <dbReference type="Proteomes" id="UP000887578"/>
    </source>
</evidence>
<reference evidence="9" key="1">
    <citation type="submission" date="2022-11" db="UniProtKB">
        <authorList>
            <consortium name="WormBaseParasite"/>
        </authorList>
    </citation>
    <scope>IDENTIFICATION</scope>
</reference>
<name>A0A914QC80_9BILA</name>
<evidence type="ECO:0000256" key="6">
    <source>
        <dbReference type="ARBA" id="ARBA00023002"/>
    </source>
</evidence>
<dbReference type="InterPro" id="IPR050775">
    <property type="entry name" value="FAD-binding_Monooxygenases"/>
</dbReference>
<dbReference type="Proteomes" id="UP000887578">
    <property type="component" value="Unplaced"/>
</dbReference>
<keyword evidence="4" id="KW-0274">FAD</keyword>
<proteinExistence type="inferred from homology"/>
<organism evidence="8 9">
    <name type="scientific">Panagrolaimus davidi</name>
    <dbReference type="NCBI Taxonomy" id="227884"/>
    <lineage>
        <taxon>Eukaryota</taxon>
        <taxon>Metazoa</taxon>
        <taxon>Ecdysozoa</taxon>
        <taxon>Nematoda</taxon>
        <taxon>Chromadorea</taxon>
        <taxon>Rhabditida</taxon>
        <taxon>Tylenchina</taxon>
        <taxon>Panagrolaimomorpha</taxon>
        <taxon>Panagrolaimoidea</taxon>
        <taxon>Panagrolaimidae</taxon>
        <taxon>Panagrolaimus</taxon>
    </lineage>
</organism>
<evidence type="ECO:0000256" key="2">
    <source>
        <dbReference type="ARBA" id="ARBA00010139"/>
    </source>
</evidence>
<dbReference type="InterPro" id="IPR036188">
    <property type="entry name" value="FAD/NAD-bd_sf"/>
</dbReference>
<dbReference type="WBParaSite" id="PDA_v2.g26907.t1">
    <property type="protein sequence ID" value="PDA_v2.g26907.t1"/>
    <property type="gene ID" value="PDA_v2.g26907"/>
</dbReference>
<dbReference type="PANTHER" id="PTHR43098:SF3">
    <property type="entry name" value="L-ORNITHINE N(5)-MONOOXYGENASE-RELATED"/>
    <property type="match status" value="1"/>
</dbReference>
<dbReference type="Gene3D" id="3.50.50.60">
    <property type="entry name" value="FAD/NAD(P)-binding domain"/>
    <property type="match status" value="1"/>
</dbReference>
<keyword evidence="7" id="KW-0503">Monooxygenase</keyword>
<protein>
    <submittedName>
        <fullName evidence="9">Uncharacterized protein</fullName>
    </submittedName>
</protein>
<evidence type="ECO:0000313" key="9">
    <source>
        <dbReference type="WBParaSite" id="PDA_v2.g26907.t1"/>
    </source>
</evidence>
<dbReference type="SUPFAM" id="SSF51905">
    <property type="entry name" value="FAD/NAD(P)-binding domain"/>
    <property type="match status" value="1"/>
</dbReference>
<keyword evidence="5" id="KW-0521">NADP</keyword>
<keyword evidence="6" id="KW-0560">Oxidoreductase</keyword>
<comment type="cofactor">
    <cofactor evidence="1">
        <name>FAD</name>
        <dbReference type="ChEBI" id="CHEBI:57692"/>
    </cofactor>
</comment>
<keyword evidence="8" id="KW-1185">Reference proteome</keyword>
<evidence type="ECO:0000256" key="4">
    <source>
        <dbReference type="ARBA" id="ARBA00022827"/>
    </source>
</evidence>
<evidence type="ECO:0000256" key="3">
    <source>
        <dbReference type="ARBA" id="ARBA00022630"/>
    </source>
</evidence>
<evidence type="ECO:0000256" key="7">
    <source>
        <dbReference type="ARBA" id="ARBA00023033"/>
    </source>
</evidence>
<dbReference type="GO" id="GO:0004497">
    <property type="term" value="F:monooxygenase activity"/>
    <property type="evidence" value="ECO:0007669"/>
    <property type="project" value="UniProtKB-KW"/>
</dbReference>
<sequence>MFNKTNVDIVSLKENPIIEIKPNGILTSDGKLHEIDILALATGYDFAGSLLKIGLADINGIPLSEHWLNGTKTFQRNFNFKLSKYVLYLWPQAPTAFSNGPTLIEIQAD</sequence>
<evidence type="ECO:0000256" key="1">
    <source>
        <dbReference type="ARBA" id="ARBA00001974"/>
    </source>
</evidence>
<dbReference type="AlphaFoldDB" id="A0A914QC80"/>
<evidence type="ECO:0000256" key="5">
    <source>
        <dbReference type="ARBA" id="ARBA00022857"/>
    </source>
</evidence>
<keyword evidence="3" id="KW-0285">Flavoprotein</keyword>